<name>A0AAE1BUQ3_PETCI</name>
<keyword evidence="2" id="KW-1185">Reference proteome</keyword>
<accession>A0AAE1BUQ3</accession>
<sequence>MSQWESSVKGGTVTDWLGVKESHGVKGAQGRRRLAYGGNNFSVDRAISVYVCVRLCSRETQLLEEHDASGRQ</sequence>
<gene>
    <name evidence="1" type="ORF">Pcinc_037970</name>
</gene>
<protein>
    <submittedName>
        <fullName evidence="1">Uncharacterized protein</fullName>
    </submittedName>
</protein>
<dbReference type="AlphaFoldDB" id="A0AAE1BUQ3"/>
<dbReference type="EMBL" id="JAWQEG010006142">
    <property type="protein sequence ID" value="KAK3855649.1"/>
    <property type="molecule type" value="Genomic_DNA"/>
</dbReference>
<evidence type="ECO:0000313" key="1">
    <source>
        <dbReference type="EMBL" id="KAK3855649.1"/>
    </source>
</evidence>
<comment type="caution">
    <text evidence="1">The sequence shown here is derived from an EMBL/GenBank/DDBJ whole genome shotgun (WGS) entry which is preliminary data.</text>
</comment>
<evidence type="ECO:0000313" key="2">
    <source>
        <dbReference type="Proteomes" id="UP001286313"/>
    </source>
</evidence>
<proteinExistence type="predicted"/>
<organism evidence="1 2">
    <name type="scientific">Petrolisthes cinctipes</name>
    <name type="common">Flat porcelain crab</name>
    <dbReference type="NCBI Taxonomy" id="88211"/>
    <lineage>
        <taxon>Eukaryota</taxon>
        <taxon>Metazoa</taxon>
        <taxon>Ecdysozoa</taxon>
        <taxon>Arthropoda</taxon>
        <taxon>Crustacea</taxon>
        <taxon>Multicrustacea</taxon>
        <taxon>Malacostraca</taxon>
        <taxon>Eumalacostraca</taxon>
        <taxon>Eucarida</taxon>
        <taxon>Decapoda</taxon>
        <taxon>Pleocyemata</taxon>
        <taxon>Anomura</taxon>
        <taxon>Galatheoidea</taxon>
        <taxon>Porcellanidae</taxon>
        <taxon>Petrolisthes</taxon>
    </lineage>
</organism>
<dbReference type="Proteomes" id="UP001286313">
    <property type="component" value="Unassembled WGS sequence"/>
</dbReference>
<reference evidence="1" key="1">
    <citation type="submission" date="2023-10" db="EMBL/GenBank/DDBJ databases">
        <title>Genome assemblies of two species of porcelain crab, Petrolisthes cinctipes and Petrolisthes manimaculis (Anomura: Porcellanidae).</title>
        <authorList>
            <person name="Angst P."/>
        </authorList>
    </citation>
    <scope>NUCLEOTIDE SEQUENCE</scope>
    <source>
        <strain evidence="1">PB745_01</strain>
        <tissue evidence="1">Gill</tissue>
    </source>
</reference>